<protein>
    <submittedName>
        <fullName evidence="2">Unnamed protein product</fullName>
    </submittedName>
</protein>
<name>A0A9W6XVK3_9STRA</name>
<evidence type="ECO:0000256" key="1">
    <source>
        <dbReference type="SAM" id="MobiDB-lite"/>
    </source>
</evidence>
<organism evidence="2 3">
    <name type="scientific">Phytophthora fragariaefolia</name>
    <dbReference type="NCBI Taxonomy" id="1490495"/>
    <lineage>
        <taxon>Eukaryota</taxon>
        <taxon>Sar</taxon>
        <taxon>Stramenopiles</taxon>
        <taxon>Oomycota</taxon>
        <taxon>Peronosporomycetes</taxon>
        <taxon>Peronosporales</taxon>
        <taxon>Peronosporaceae</taxon>
        <taxon>Phytophthora</taxon>
    </lineage>
</organism>
<keyword evidence="3" id="KW-1185">Reference proteome</keyword>
<proteinExistence type="predicted"/>
<dbReference type="AlphaFoldDB" id="A0A9W6XVK3"/>
<sequence>MTTQHYSVFDFAHKPRFIRVITAITWQHAHTAKKPVRIAETPDEDSEVQPTEPEPSYQRNDATTEPSHGENGEISSGAAE</sequence>
<feature type="region of interest" description="Disordered" evidence="1">
    <location>
        <begin position="29"/>
        <end position="80"/>
    </location>
</feature>
<dbReference type="EMBL" id="BSXT01002001">
    <property type="protein sequence ID" value="GMF46648.1"/>
    <property type="molecule type" value="Genomic_DNA"/>
</dbReference>
<accession>A0A9W6XVK3</accession>
<feature type="compositionally biased region" description="Polar residues" evidence="1">
    <location>
        <begin position="57"/>
        <end position="66"/>
    </location>
</feature>
<reference evidence="2" key="1">
    <citation type="submission" date="2023-04" db="EMBL/GenBank/DDBJ databases">
        <title>Phytophthora fragariaefolia NBRC 109709.</title>
        <authorList>
            <person name="Ichikawa N."/>
            <person name="Sato H."/>
            <person name="Tonouchi N."/>
        </authorList>
    </citation>
    <scope>NUCLEOTIDE SEQUENCE</scope>
    <source>
        <strain evidence="2">NBRC 109709</strain>
    </source>
</reference>
<comment type="caution">
    <text evidence="2">The sequence shown here is derived from an EMBL/GenBank/DDBJ whole genome shotgun (WGS) entry which is preliminary data.</text>
</comment>
<evidence type="ECO:0000313" key="2">
    <source>
        <dbReference type="EMBL" id="GMF46648.1"/>
    </source>
</evidence>
<gene>
    <name evidence="2" type="ORF">Pfra01_001725600</name>
</gene>
<evidence type="ECO:0000313" key="3">
    <source>
        <dbReference type="Proteomes" id="UP001165121"/>
    </source>
</evidence>
<dbReference type="Proteomes" id="UP001165121">
    <property type="component" value="Unassembled WGS sequence"/>
</dbReference>